<gene>
    <name evidence="1" type="ORF">H8S57_04905</name>
</gene>
<sequence>MTRRDRTQPGSLAEHAVTGVRYCGGCNPRYDRTALVGRLAERCPNVRFVRAESGREYDALLVVGGCCACCADISGLAGRRVVRLRRAEDLEEAAEILAAL</sequence>
<comment type="caution">
    <text evidence="1">The sequence shown here is derived from an EMBL/GenBank/DDBJ whole genome shotgun (WGS) entry which is preliminary data.</text>
</comment>
<evidence type="ECO:0000313" key="2">
    <source>
        <dbReference type="Proteomes" id="UP000661435"/>
    </source>
</evidence>
<name>A0A8J6JEA0_9FIRM</name>
<evidence type="ECO:0000313" key="1">
    <source>
        <dbReference type="EMBL" id="MBC5733064.1"/>
    </source>
</evidence>
<dbReference type="AlphaFoldDB" id="A0A8J6JEA0"/>
<reference evidence="1" key="1">
    <citation type="submission" date="2020-08" db="EMBL/GenBank/DDBJ databases">
        <title>Genome public.</title>
        <authorList>
            <person name="Liu C."/>
            <person name="Sun Q."/>
        </authorList>
    </citation>
    <scope>NUCLEOTIDE SEQUENCE</scope>
    <source>
        <strain evidence="1">NSJ-51</strain>
    </source>
</reference>
<keyword evidence="2" id="KW-1185">Reference proteome</keyword>
<accession>A0A8J6JEA0</accession>
<organism evidence="1 2">
    <name type="scientific">Lawsonibacter hominis</name>
    <dbReference type="NCBI Taxonomy" id="2763053"/>
    <lineage>
        <taxon>Bacteria</taxon>
        <taxon>Bacillati</taxon>
        <taxon>Bacillota</taxon>
        <taxon>Clostridia</taxon>
        <taxon>Eubacteriales</taxon>
        <taxon>Oscillospiraceae</taxon>
        <taxon>Lawsonibacter</taxon>
    </lineage>
</organism>
<dbReference type="RefSeq" id="WP_186906957.1">
    <property type="nucleotide sequence ID" value="NZ_JACOPP010000004.1"/>
</dbReference>
<dbReference type="EMBL" id="JACOPP010000004">
    <property type="protein sequence ID" value="MBC5733064.1"/>
    <property type="molecule type" value="Genomic_DNA"/>
</dbReference>
<dbReference type="Proteomes" id="UP000661435">
    <property type="component" value="Unassembled WGS sequence"/>
</dbReference>
<protein>
    <submittedName>
        <fullName evidence="1">Uncharacterized protein</fullName>
    </submittedName>
</protein>
<proteinExistence type="predicted"/>